<keyword evidence="7" id="KW-0732">Signal</keyword>
<dbReference type="GO" id="GO:0008270">
    <property type="term" value="F:zinc ion binding"/>
    <property type="evidence" value="ECO:0007669"/>
    <property type="project" value="UniProtKB-KW"/>
</dbReference>
<evidence type="ECO:0000256" key="6">
    <source>
        <dbReference type="PROSITE-ProRule" id="PRU00546"/>
    </source>
</evidence>
<dbReference type="SUPFAM" id="SSF46565">
    <property type="entry name" value="Chaperone J-domain"/>
    <property type="match status" value="1"/>
</dbReference>
<dbReference type="EMBL" id="CANTUO010000007">
    <property type="protein sequence ID" value="CAI5760668.1"/>
    <property type="molecule type" value="Genomic_DNA"/>
</dbReference>
<evidence type="ECO:0008006" key="12">
    <source>
        <dbReference type="Google" id="ProtNLM"/>
    </source>
</evidence>
<dbReference type="PANTHER" id="PTHR43888">
    <property type="entry name" value="DNAJ-LIKE-2, ISOFORM A-RELATED"/>
    <property type="match status" value="1"/>
</dbReference>
<dbReference type="PROSITE" id="PS00636">
    <property type="entry name" value="DNAJ_1"/>
    <property type="match status" value="1"/>
</dbReference>
<dbReference type="Proteomes" id="UP001152885">
    <property type="component" value="Unassembled WGS sequence"/>
</dbReference>
<dbReference type="InterPro" id="IPR018253">
    <property type="entry name" value="DnaJ_domain_CS"/>
</dbReference>
<feature type="chain" id="PRO_5040898764" description="DnaJ-domain-containing protein" evidence="7">
    <location>
        <begin position="20"/>
        <end position="373"/>
    </location>
</feature>
<dbReference type="FunFam" id="2.10.230.10:FF:000002">
    <property type="entry name" value="Molecular chaperone DnaJ"/>
    <property type="match status" value="1"/>
</dbReference>
<feature type="domain" description="CR-type" evidence="9">
    <location>
        <begin position="142"/>
        <end position="224"/>
    </location>
</feature>
<evidence type="ECO:0000256" key="7">
    <source>
        <dbReference type="SAM" id="SignalP"/>
    </source>
</evidence>
<dbReference type="AlphaFoldDB" id="A0A9W4U0U5"/>
<keyword evidence="4 6" id="KW-0862">Zinc</keyword>
<evidence type="ECO:0000313" key="11">
    <source>
        <dbReference type="Proteomes" id="UP001152885"/>
    </source>
</evidence>
<keyword evidence="5" id="KW-0143">Chaperone</keyword>
<keyword evidence="2" id="KW-0677">Repeat</keyword>
<reference evidence="10" key="1">
    <citation type="submission" date="2022-12" db="EMBL/GenBank/DDBJ databases">
        <authorList>
            <person name="Brejova B."/>
        </authorList>
    </citation>
    <scope>NUCLEOTIDE SEQUENCE</scope>
</reference>
<dbReference type="Pfam" id="PF00226">
    <property type="entry name" value="DnaJ"/>
    <property type="match status" value="1"/>
</dbReference>
<dbReference type="Gene3D" id="2.60.260.20">
    <property type="entry name" value="Urease metallochaperone UreE, N-terminal domain"/>
    <property type="match status" value="2"/>
</dbReference>
<comment type="caution">
    <text evidence="10">The sequence shown here is derived from an EMBL/GenBank/DDBJ whole genome shotgun (WGS) entry which is preliminary data.</text>
</comment>
<dbReference type="InterPro" id="IPR044713">
    <property type="entry name" value="DNJA1/2-like"/>
</dbReference>
<dbReference type="Gene3D" id="2.10.230.10">
    <property type="entry name" value="Heat shock protein DnaJ, cysteine-rich domain"/>
    <property type="match status" value="1"/>
</dbReference>
<dbReference type="CDD" id="cd06257">
    <property type="entry name" value="DnaJ"/>
    <property type="match status" value="1"/>
</dbReference>
<evidence type="ECO:0000256" key="1">
    <source>
        <dbReference type="ARBA" id="ARBA00022723"/>
    </source>
</evidence>
<feature type="domain" description="J" evidence="8">
    <location>
        <begin position="22"/>
        <end position="86"/>
    </location>
</feature>
<dbReference type="OrthoDB" id="550424at2759"/>
<feature type="signal peptide" evidence="7">
    <location>
        <begin position="1"/>
        <end position="19"/>
    </location>
</feature>
<dbReference type="PROSITE" id="PS51188">
    <property type="entry name" value="ZF_CR"/>
    <property type="match status" value="1"/>
</dbReference>
<evidence type="ECO:0000256" key="4">
    <source>
        <dbReference type="ARBA" id="ARBA00022833"/>
    </source>
</evidence>
<sequence>MRFITYLLSLLLFITFAICKKDYYQILGVEKTSSEKEIKSAYRQLTLKYHPDKNNDSKAHDKFIEIGEAYEVLSNKEKRKNYDTYGDPDGPGHGHGHGDGAHGFDFGEMFGQFFGGQKQRGPPKADNVQLNLNIPLKDFYTGKLLEFDVNMMNSCPSCDGTGSQDKQRHTCSKCNGQGSILVTRQLGLGMIQQMNLQCDECGGIGKVVKHKCKKCHGQGIFKGPRHYEIYLRAGQPRDSHHVLNDEGDKHPFMEPGDLIINLREEFDKSWGFRRVANNLYRTEPITLHESINGGWTRKIKFFGDEEGEDDYIILKKEKGDVIMDGDVEIVKGKGMPIITEDDDVELFGDLFIEYKVIVPGGKTNKKDISKDEL</sequence>
<dbReference type="Gene3D" id="1.10.287.110">
    <property type="entry name" value="DnaJ domain"/>
    <property type="match status" value="1"/>
</dbReference>
<accession>A0A9W4U0U5</accession>
<dbReference type="SUPFAM" id="SSF57938">
    <property type="entry name" value="DnaJ/Hsp40 cysteine-rich domain"/>
    <property type="match status" value="1"/>
</dbReference>
<evidence type="ECO:0000259" key="9">
    <source>
        <dbReference type="PROSITE" id="PS51188"/>
    </source>
</evidence>
<feature type="zinc finger region" description="CR-type" evidence="6">
    <location>
        <begin position="142"/>
        <end position="224"/>
    </location>
</feature>
<dbReference type="InterPro" id="IPR036869">
    <property type="entry name" value="J_dom_sf"/>
</dbReference>
<dbReference type="InterPro" id="IPR002939">
    <property type="entry name" value="DnaJ_C"/>
</dbReference>
<evidence type="ECO:0000256" key="2">
    <source>
        <dbReference type="ARBA" id="ARBA00022737"/>
    </source>
</evidence>
<keyword evidence="3 6" id="KW-0863">Zinc-finger</keyword>
<dbReference type="GO" id="GO:0030544">
    <property type="term" value="F:Hsp70 protein binding"/>
    <property type="evidence" value="ECO:0007669"/>
    <property type="project" value="InterPro"/>
</dbReference>
<name>A0A9W4U0U5_9ASCO</name>
<evidence type="ECO:0000256" key="5">
    <source>
        <dbReference type="ARBA" id="ARBA00023186"/>
    </source>
</evidence>
<organism evidence="10 11">
    <name type="scientific">Candida verbasci</name>
    <dbReference type="NCBI Taxonomy" id="1227364"/>
    <lineage>
        <taxon>Eukaryota</taxon>
        <taxon>Fungi</taxon>
        <taxon>Dikarya</taxon>
        <taxon>Ascomycota</taxon>
        <taxon>Saccharomycotina</taxon>
        <taxon>Pichiomycetes</taxon>
        <taxon>Debaryomycetaceae</taxon>
        <taxon>Candida/Lodderomyces clade</taxon>
        <taxon>Candida</taxon>
    </lineage>
</organism>
<dbReference type="SMART" id="SM00271">
    <property type="entry name" value="DnaJ"/>
    <property type="match status" value="1"/>
</dbReference>
<dbReference type="SUPFAM" id="SSF49493">
    <property type="entry name" value="HSP40/DnaJ peptide-binding domain"/>
    <property type="match status" value="2"/>
</dbReference>
<dbReference type="GO" id="GO:0051082">
    <property type="term" value="F:unfolded protein binding"/>
    <property type="evidence" value="ECO:0007669"/>
    <property type="project" value="InterPro"/>
</dbReference>
<gene>
    <name evidence="10" type="ORF">CANVERA_P5176</name>
</gene>
<keyword evidence="1 6" id="KW-0479">Metal-binding</keyword>
<evidence type="ECO:0000256" key="3">
    <source>
        <dbReference type="ARBA" id="ARBA00022771"/>
    </source>
</evidence>
<dbReference type="CDD" id="cd10719">
    <property type="entry name" value="DnaJ_zf"/>
    <property type="match status" value="1"/>
</dbReference>
<dbReference type="Pfam" id="PF01556">
    <property type="entry name" value="DnaJ_C"/>
    <property type="match status" value="1"/>
</dbReference>
<dbReference type="Pfam" id="PF00684">
    <property type="entry name" value="DnaJ_CXXCXGXG"/>
    <property type="match status" value="1"/>
</dbReference>
<dbReference type="InterPro" id="IPR008971">
    <property type="entry name" value="HSP40/DnaJ_pept-bd"/>
</dbReference>
<dbReference type="PRINTS" id="PR00625">
    <property type="entry name" value="JDOMAIN"/>
</dbReference>
<dbReference type="InterPro" id="IPR001305">
    <property type="entry name" value="HSP_DnaJ_Cys-rich_dom"/>
</dbReference>
<dbReference type="PROSITE" id="PS50076">
    <property type="entry name" value="DNAJ_2"/>
    <property type="match status" value="1"/>
</dbReference>
<keyword evidence="11" id="KW-1185">Reference proteome</keyword>
<dbReference type="InterPro" id="IPR001623">
    <property type="entry name" value="DnaJ_domain"/>
</dbReference>
<evidence type="ECO:0000313" key="10">
    <source>
        <dbReference type="EMBL" id="CAI5760668.1"/>
    </source>
</evidence>
<dbReference type="GO" id="GO:0006457">
    <property type="term" value="P:protein folding"/>
    <property type="evidence" value="ECO:0007669"/>
    <property type="project" value="InterPro"/>
</dbReference>
<dbReference type="InterPro" id="IPR036410">
    <property type="entry name" value="HSP_DnaJ_Cys-rich_dom_sf"/>
</dbReference>
<proteinExistence type="predicted"/>
<protein>
    <recommendedName>
        <fullName evidence="12">DnaJ-domain-containing protein</fullName>
    </recommendedName>
</protein>
<evidence type="ECO:0000259" key="8">
    <source>
        <dbReference type="PROSITE" id="PS50076"/>
    </source>
</evidence>